<reference evidence="2" key="1">
    <citation type="submission" date="2022-07" db="EMBL/GenBank/DDBJ databases">
        <title>Chromosome-level genome of Muraenolepis orangiensis.</title>
        <authorList>
            <person name="Kim J."/>
        </authorList>
    </citation>
    <scope>NUCLEOTIDE SEQUENCE</scope>
    <source>
        <strain evidence="2">KU_S4_2022</strain>
        <tissue evidence="2">Muscle</tissue>
    </source>
</reference>
<feature type="non-terminal residue" evidence="2">
    <location>
        <position position="69"/>
    </location>
</feature>
<dbReference type="Proteomes" id="UP001148018">
    <property type="component" value="Unassembled WGS sequence"/>
</dbReference>
<feature type="region of interest" description="Disordered" evidence="1">
    <location>
        <begin position="1"/>
        <end position="31"/>
    </location>
</feature>
<dbReference type="AlphaFoldDB" id="A0A9Q0IAK0"/>
<feature type="non-terminal residue" evidence="2">
    <location>
        <position position="1"/>
    </location>
</feature>
<feature type="region of interest" description="Disordered" evidence="1">
    <location>
        <begin position="45"/>
        <end position="69"/>
    </location>
</feature>
<name>A0A9Q0IAK0_9TELE</name>
<evidence type="ECO:0000313" key="2">
    <source>
        <dbReference type="EMBL" id="KAJ3590878.1"/>
    </source>
</evidence>
<sequence length="69" mass="7395">FQGPGPFPALPPGPPSWTAGAAAKTDTGSRSVPSWRWARWFRSPRPIRREGSAGGRGSAGMTLYAQPWT</sequence>
<organism evidence="2 3">
    <name type="scientific">Muraenolepis orangiensis</name>
    <name type="common">Patagonian moray cod</name>
    <dbReference type="NCBI Taxonomy" id="630683"/>
    <lineage>
        <taxon>Eukaryota</taxon>
        <taxon>Metazoa</taxon>
        <taxon>Chordata</taxon>
        <taxon>Craniata</taxon>
        <taxon>Vertebrata</taxon>
        <taxon>Euteleostomi</taxon>
        <taxon>Actinopterygii</taxon>
        <taxon>Neopterygii</taxon>
        <taxon>Teleostei</taxon>
        <taxon>Neoteleostei</taxon>
        <taxon>Acanthomorphata</taxon>
        <taxon>Zeiogadaria</taxon>
        <taxon>Gadariae</taxon>
        <taxon>Gadiformes</taxon>
        <taxon>Muraenolepidoidei</taxon>
        <taxon>Muraenolepididae</taxon>
        <taxon>Muraenolepis</taxon>
    </lineage>
</organism>
<feature type="compositionally biased region" description="Pro residues" evidence="1">
    <location>
        <begin position="1"/>
        <end position="15"/>
    </location>
</feature>
<evidence type="ECO:0000313" key="3">
    <source>
        <dbReference type="Proteomes" id="UP001148018"/>
    </source>
</evidence>
<proteinExistence type="predicted"/>
<dbReference type="EMBL" id="JANIIK010000114">
    <property type="protein sequence ID" value="KAJ3590878.1"/>
    <property type="molecule type" value="Genomic_DNA"/>
</dbReference>
<accession>A0A9Q0IAK0</accession>
<gene>
    <name evidence="2" type="ORF">NHX12_008826</name>
</gene>
<evidence type="ECO:0000256" key="1">
    <source>
        <dbReference type="SAM" id="MobiDB-lite"/>
    </source>
</evidence>
<protein>
    <submittedName>
        <fullName evidence="2">Uncharacterized protein</fullName>
    </submittedName>
</protein>
<keyword evidence="3" id="KW-1185">Reference proteome</keyword>
<comment type="caution">
    <text evidence="2">The sequence shown here is derived from an EMBL/GenBank/DDBJ whole genome shotgun (WGS) entry which is preliminary data.</text>
</comment>